<reference evidence="2" key="1">
    <citation type="journal article" date="2021" name="Proc. Natl. Acad. Sci. U.S.A.">
        <title>A Catalog of Tens of Thousands of Viruses from Human Metagenomes Reveals Hidden Associations with Chronic Diseases.</title>
        <authorList>
            <person name="Tisza M.J."/>
            <person name="Buck C.B."/>
        </authorList>
    </citation>
    <scope>NUCLEOTIDE SEQUENCE</scope>
    <source>
        <strain evidence="2">Ct7GD8</strain>
    </source>
</reference>
<protein>
    <submittedName>
        <fullName evidence="2">Uncharacterized protein</fullName>
    </submittedName>
</protein>
<accession>A0A8S5T695</accession>
<proteinExistence type="predicted"/>
<keyword evidence="1" id="KW-0175">Coiled coil</keyword>
<organism evidence="2">
    <name type="scientific">Siphoviridae sp. ct7GD8</name>
    <dbReference type="NCBI Taxonomy" id="2827785"/>
    <lineage>
        <taxon>Viruses</taxon>
        <taxon>Duplodnaviria</taxon>
        <taxon>Heunggongvirae</taxon>
        <taxon>Uroviricota</taxon>
        <taxon>Caudoviricetes</taxon>
    </lineage>
</organism>
<evidence type="ECO:0000256" key="1">
    <source>
        <dbReference type="SAM" id="Coils"/>
    </source>
</evidence>
<dbReference type="EMBL" id="BK032754">
    <property type="protein sequence ID" value="DAF58531.1"/>
    <property type="molecule type" value="Genomic_DNA"/>
</dbReference>
<name>A0A8S5T695_9CAUD</name>
<evidence type="ECO:0000313" key="2">
    <source>
        <dbReference type="EMBL" id="DAF58531.1"/>
    </source>
</evidence>
<feature type="coiled-coil region" evidence="1">
    <location>
        <begin position="52"/>
        <end position="79"/>
    </location>
</feature>
<sequence length="85" mass="9770">MGGRGGRGGAYDGYSVDYLNRIRDRYVAVVEQNKIHAMFNENSESKIIRQKARTAKKAREKAFDKIDELDKAIEKAKHRKTIIPF</sequence>